<evidence type="ECO:0000256" key="8">
    <source>
        <dbReference type="ARBA" id="ARBA00023136"/>
    </source>
</evidence>
<keyword evidence="6 13" id="KW-1133">Transmembrane helix</keyword>
<keyword evidence="4" id="KW-1003">Cell membrane</keyword>
<evidence type="ECO:0000256" key="5">
    <source>
        <dbReference type="ARBA" id="ARBA00022692"/>
    </source>
</evidence>
<name>C3Y9E2_BRAFL</name>
<dbReference type="GO" id="GO:0005886">
    <property type="term" value="C:plasma membrane"/>
    <property type="evidence" value="ECO:0007669"/>
    <property type="project" value="UniProtKB-SubCell"/>
</dbReference>
<evidence type="ECO:0000313" key="15">
    <source>
        <dbReference type="EMBL" id="EEN63198.1"/>
    </source>
</evidence>
<keyword evidence="11 13" id="KW-0868">Chloride</keyword>
<dbReference type="eggNOG" id="KOG4433">
    <property type="taxonomic scope" value="Eukaryota"/>
</dbReference>
<comment type="function">
    <text evidence="13">Probable chloride channel.</text>
</comment>
<dbReference type="AlphaFoldDB" id="C3Y9E2"/>
<gene>
    <name evidence="15" type="ORF">BRAFLDRAFT_118634</name>
</gene>
<dbReference type="EMBL" id="GG666492">
    <property type="protein sequence ID" value="EEN63198.1"/>
    <property type="molecule type" value="Genomic_DNA"/>
</dbReference>
<keyword evidence="3 13" id="KW-0813">Transport</keyword>
<evidence type="ECO:0000256" key="10">
    <source>
        <dbReference type="ARBA" id="ARBA00023180"/>
    </source>
</evidence>
<dbReference type="Pfam" id="PF04906">
    <property type="entry name" value="Tweety"/>
    <property type="match status" value="1"/>
</dbReference>
<keyword evidence="12 13" id="KW-0407">Ion channel</keyword>
<dbReference type="PANTHER" id="PTHR12424:SF8">
    <property type="entry name" value="PROTEIN TWEETY"/>
    <property type="match status" value="1"/>
</dbReference>
<feature type="compositionally biased region" description="Basic and acidic residues" evidence="14">
    <location>
        <begin position="408"/>
        <end position="426"/>
    </location>
</feature>
<protein>
    <recommendedName>
        <fullName evidence="13">Protein tweety homolog</fullName>
    </recommendedName>
</protein>
<dbReference type="PANTHER" id="PTHR12424">
    <property type="entry name" value="TWEETY-RELATED"/>
    <property type="match status" value="1"/>
</dbReference>
<dbReference type="GO" id="GO:0034707">
    <property type="term" value="C:chloride channel complex"/>
    <property type="evidence" value="ECO:0007669"/>
    <property type="project" value="UniProtKB-UniRule"/>
</dbReference>
<feature type="transmembrane region" description="Helical" evidence="13">
    <location>
        <begin position="85"/>
        <end position="104"/>
    </location>
</feature>
<proteinExistence type="inferred from homology"/>
<dbReference type="InterPro" id="IPR006990">
    <property type="entry name" value="Tweety"/>
</dbReference>
<evidence type="ECO:0000256" key="6">
    <source>
        <dbReference type="ARBA" id="ARBA00022989"/>
    </source>
</evidence>
<feature type="compositionally biased region" description="Acidic residues" evidence="14">
    <location>
        <begin position="464"/>
        <end position="475"/>
    </location>
</feature>
<evidence type="ECO:0000256" key="12">
    <source>
        <dbReference type="ARBA" id="ARBA00023303"/>
    </source>
</evidence>
<evidence type="ECO:0000256" key="4">
    <source>
        <dbReference type="ARBA" id="ARBA00022475"/>
    </source>
</evidence>
<keyword evidence="8 13" id="KW-0472">Membrane</keyword>
<reference evidence="15" key="1">
    <citation type="journal article" date="2008" name="Nature">
        <title>The amphioxus genome and the evolution of the chordate karyotype.</title>
        <authorList>
            <consortium name="US DOE Joint Genome Institute (JGI-PGF)"/>
            <person name="Putnam N.H."/>
            <person name="Butts T."/>
            <person name="Ferrier D.E.K."/>
            <person name="Furlong R.F."/>
            <person name="Hellsten U."/>
            <person name="Kawashima T."/>
            <person name="Robinson-Rechavi M."/>
            <person name="Shoguchi E."/>
            <person name="Terry A."/>
            <person name="Yu J.-K."/>
            <person name="Benito-Gutierrez E.L."/>
            <person name="Dubchak I."/>
            <person name="Garcia-Fernandez J."/>
            <person name="Gibson-Brown J.J."/>
            <person name="Grigoriev I.V."/>
            <person name="Horton A.C."/>
            <person name="de Jong P.J."/>
            <person name="Jurka J."/>
            <person name="Kapitonov V.V."/>
            <person name="Kohara Y."/>
            <person name="Kuroki Y."/>
            <person name="Lindquist E."/>
            <person name="Lucas S."/>
            <person name="Osoegawa K."/>
            <person name="Pennacchio L.A."/>
            <person name="Salamov A.A."/>
            <person name="Satou Y."/>
            <person name="Sauka-Spengler T."/>
            <person name="Schmutz J."/>
            <person name="Shin-I T."/>
            <person name="Toyoda A."/>
            <person name="Bronner-Fraser M."/>
            <person name="Fujiyama A."/>
            <person name="Holland L.Z."/>
            <person name="Holland P.W.H."/>
            <person name="Satoh N."/>
            <person name="Rokhsar D.S."/>
        </authorList>
    </citation>
    <scope>NUCLEOTIDE SEQUENCE [LARGE SCALE GENOMIC DNA]</scope>
    <source>
        <strain evidence="15">S238N-H82</strain>
        <tissue evidence="15">Testes</tissue>
    </source>
</reference>
<feature type="transmembrane region" description="Helical" evidence="13">
    <location>
        <begin position="43"/>
        <end position="65"/>
    </location>
</feature>
<comment type="subcellular location">
    <subcellularLocation>
        <location evidence="1">Cell membrane</location>
        <topology evidence="1">Multi-pass membrane protein</topology>
    </subcellularLocation>
</comment>
<comment type="similarity">
    <text evidence="2 13">Belongs to the tweety family.</text>
</comment>
<evidence type="ECO:0000256" key="13">
    <source>
        <dbReference type="RuleBase" id="RU361114"/>
    </source>
</evidence>
<feature type="compositionally biased region" description="Polar residues" evidence="14">
    <location>
        <begin position="451"/>
        <end position="460"/>
    </location>
</feature>
<comment type="caution">
    <text evidence="13">Lacks conserved residue(s) required for the propagation of feature annotation.</text>
</comment>
<feature type="compositionally biased region" description="Polar residues" evidence="14">
    <location>
        <begin position="394"/>
        <end position="404"/>
    </location>
</feature>
<keyword evidence="10" id="KW-0325">Glycoprotein</keyword>
<organism>
    <name type="scientific">Branchiostoma floridae</name>
    <name type="common">Florida lancelet</name>
    <name type="synonym">Amphioxus</name>
    <dbReference type="NCBI Taxonomy" id="7739"/>
    <lineage>
        <taxon>Eukaryota</taxon>
        <taxon>Metazoa</taxon>
        <taxon>Chordata</taxon>
        <taxon>Cephalochordata</taxon>
        <taxon>Leptocardii</taxon>
        <taxon>Amphioxiformes</taxon>
        <taxon>Branchiostomatidae</taxon>
        <taxon>Branchiostoma</taxon>
    </lineage>
</organism>
<feature type="region of interest" description="Disordered" evidence="14">
    <location>
        <begin position="451"/>
        <end position="485"/>
    </location>
</feature>
<feature type="transmembrane region" description="Helical" evidence="13">
    <location>
        <begin position="205"/>
        <end position="226"/>
    </location>
</feature>
<keyword evidence="9 13" id="KW-0869">Chloride channel</keyword>
<dbReference type="InParanoid" id="C3Y9E2"/>
<evidence type="ECO:0000256" key="3">
    <source>
        <dbReference type="ARBA" id="ARBA00022448"/>
    </source>
</evidence>
<feature type="transmembrane region" description="Helical" evidence="13">
    <location>
        <begin position="233"/>
        <end position="258"/>
    </location>
</feature>
<evidence type="ECO:0000256" key="9">
    <source>
        <dbReference type="ARBA" id="ARBA00023173"/>
    </source>
</evidence>
<keyword evidence="7 13" id="KW-0406">Ion transport</keyword>
<evidence type="ECO:0000256" key="2">
    <source>
        <dbReference type="ARBA" id="ARBA00009849"/>
    </source>
</evidence>
<dbReference type="STRING" id="7739.C3Y9E2"/>
<evidence type="ECO:0000256" key="11">
    <source>
        <dbReference type="ARBA" id="ARBA00023214"/>
    </source>
</evidence>
<evidence type="ECO:0000256" key="1">
    <source>
        <dbReference type="ARBA" id="ARBA00004651"/>
    </source>
</evidence>
<keyword evidence="5 13" id="KW-0812">Transmembrane</keyword>
<evidence type="ECO:0000256" key="7">
    <source>
        <dbReference type="ARBA" id="ARBA00023065"/>
    </source>
</evidence>
<feature type="region of interest" description="Disordered" evidence="14">
    <location>
        <begin position="385"/>
        <end position="432"/>
    </location>
</feature>
<accession>C3Y9E2</accession>
<dbReference type="GO" id="GO:0005254">
    <property type="term" value="F:chloride channel activity"/>
    <property type="evidence" value="ECO:0007669"/>
    <property type="project" value="UniProtKB-UniRule"/>
</dbReference>
<sequence length="519" mass="57887">MATKNYTVPTLAKWFNSFPHYNLQFLQINNTFSPEESDYQEALGFWAAVPAAWLTVTLFFFLVYFCARCCSNGTARKHPAYCLRWTIGILSLIALTGVAIGLYGNVEANQGVHDFATATESANKTITGVETQVNVMNSGLTDMMSPLDRLRDLVTEIPGAEKIINDTIAEVKKLVSELGTIPFDQEGVNLQLIADDTRFYEYYRFMGTVLLLVLEIVVGLVALCGVGRGSRCLLIFMTCLAFLCLFVCFGGGAVYLAAGVTISRGRDGVSQAKDFLREVEGLTTNLPGAKEPHLQQRTYGPLPQVSAVVRSQRLRLAGHVVRHEEMAGQVLLWEPNEPRRRGRPSATLRKLMLEETGLEANELRSVMLDRNEWRHRKQYIEIDEEDPFLPPSGMTPTMNRTSQGPLDHYLRGGDRGEREPLMRDNRTPPPSNMPVLDYGDCPYCCPASGSLTPASATSHPSPVESEDSDDDEELEAATIEQRGLTRERKYQDTLAAVKDKMLVNMRPVPVRLDFEPDNH</sequence>
<evidence type="ECO:0000256" key="14">
    <source>
        <dbReference type="SAM" id="MobiDB-lite"/>
    </source>
</evidence>